<dbReference type="CDD" id="cd03257">
    <property type="entry name" value="ABC_NikE_OppD_transporters"/>
    <property type="match status" value="1"/>
</dbReference>
<dbReference type="SMART" id="SM00382">
    <property type="entry name" value="AAA"/>
    <property type="match status" value="1"/>
</dbReference>
<dbReference type="PANTHER" id="PTHR43230">
    <property type="entry name" value="ABC-TYPE DIPEPTIDE/OLIGOPEPTIDE TRANSPORT SYSTEM, ATPASE COMPONENT"/>
    <property type="match status" value="1"/>
</dbReference>
<dbReference type="PROSITE" id="PS50893">
    <property type="entry name" value="ABC_TRANSPORTER_2"/>
    <property type="match status" value="1"/>
</dbReference>
<reference evidence="5" key="2">
    <citation type="journal article" date="2010" name="Stand. Genomic Sci.">
        <title>Complete genome sequence of Thermosphaera aggregans type strain (M11TLT).</title>
        <authorList>
            <person name="Spring S."/>
            <person name="Rachel R."/>
            <person name="Lapidus A."/>
            <person name="Davenport K."/>
            <person name="Tice H."/>
            <person name="Copeland A."/>
            <person name="Cheng J.-F."/>
            <person name="Lucas S."/>
            <person name="Chen F."/>
            <person name="Nolan M."/>
            <person name="Bruce D."/>
            <person name="Goodwin L."/>
            <person name="Pitluck S."/>
            <person name="Ivanova N."/>
            <person name="Mavromatis K."/>
            <person name="Ovchinnikova G."/>
            <person name="Pati A."/>
            <person name="Chen A."/>
            <person name="Palaniappan K."/>
            <person name="Land M."/>
            <person name="Hauser L."/>
            <person name="Chang Y.-J."/>
            <person name="Jeffries C.C."/>
            <person name="Brettin T."/>
            <person name="Detter J.C."/>
            <person name="Tapia R."/>
            <person name="Han C."/>
            <person name="Heimerl T."/>
            <person name="Weikl F."/>
            <person name="Brambilla E."/>
            <person name="Goker M."/>
            <person name="Bristow J."/>
            <person name="Eisen J.A."/>
            <person name="Markowitz V."/>
            <person name="Hugenholtz P."/>
            <person name="Kyrpides N.C."/>
            <person name="Klenk H.-P."/>
        </authorList>
    </citation>
    <scope>NUCLEOTIDE SEQUENCE [LARGE SCALE GENOMIC DNA]</scope>
    <source>
        <strain evidence="5">DSM 11486 / M11TL</strain>
    </source>
</reference>
<name>D5U2N6_THEAM</name>
<protein>
    <submittedName>
        <fullName evidence="4">ABC transporter related protein</fullName>
    </submittedName>
</protein>
<dbReference type="eggNOG" id="arCOG00184">
    <property type="taxonomic scope" value="Archaea"/>
</dbReference>
<accession>D5U2N6</accession>
<keyword evidence="5" id="KW-1185">Reference proteome</keyword>
<dbReference type="InterPro" id="IPR027417">
    <property type="entry name" value="P-loop_NTPase"/>
</dbReference>
<gene>
    <name evidence="4" type="ordered locus">Tagg_1117</name>
</gene>
<dbReference type="KEGG" id="tag:Tagg_1117"/>
<evidence type="ECO:0000256" key="2">
    <source>
        <dbReference type="ARBA" id="ARBA00022840"/>
    </source>
</evidence>
<evidence type="ECO:0000256" key="1">
    <source>
        <dbReference type="ARBA" id="ARBA00022741"/>
    </source>
</evidence>
<reference key="3">
    <citation type="submission" date="2010-02" db="EMBL/GenBank/DDBJ databases">
        <title>Complete genome sequence of Thermosphaera aggregans type strain (M11TL).</title>
        <authorList>
            <consortium name="US DOE Joint Genome Institute (JGI-PGF)"/>
            <person name="Spring S."/>
            <person name="Lapidus A."/>
            <person name="Munk C."/>
            <person name="Schroeder M."/>
            <person name="Glavina Del Rio T."/>
            <person name="Tice H."/>
            <person name="Copeland A."/>
            <person name="Cheng J.-F."/>
            <person name="Lucas S."/>
            <person name="Chen F."/>
            <person name="Nolan M."/>
            <person name="Bruce D."/>
            <person name="Goodwin L."/>
            <person name="Pitluck S."/>
            <person name="Ivanova N."/>
            <person name="Mavromatis K."/>
            <person name="Ovchinnikova G."/>
            <person name="Pati A."/>
            <person name="Chen A."/>
            <person name="Palaniappan K."/>
            <person name="Land M."/>
            <person name="Hauser L."/>
            <person name="Chang Y.-J."/>
            <person name="Jeffries C.C."/>
            <person name="Brettin T."/>
            <person name="Detter J.C."/>
            <person name="Tapia R."/>
            <person name="Han C."/>
            <person name="Chain P."/>
            <person name="Heimerl T."/>
            <person name="Weik F."/>
            <person name="Goker M."/>
            <person name="Rachel R."/>
            <person name="Bristow J."/>
            <person name="Eisen J.A."/>
            <person name="Markowitz V."/>
            <person name="Hugenholtz P."/>
            <person name="Kyrpides N.C."/>
            <person name="Klenk H.-P."/>
        </authorList>
    </citation>
    <scope>NUCLEOTIDE SEQUENCE</scope>
    <source>
        <strain>DSM 11486</strain>
    </source>
</reference>
<dbReference type="PROSITE" id="PS00211">
    <property type="entry name" value="ABC_TRANSPORTER_1"/>
    <property type="match status" value="1"/>
</dbReference>
<dbReference type="EMBL" id="CP001939">
    <property type="protein sequence ID" value="ADG91386.1"/>
    <property type="molecule type" value="Genomic_DNA"/>
</dbReference>
<dbReference type="Pfam" id="PF00005">
    <property type="entry name" value="ABC_tran"/>
    <property type="match status" value="1"/>
</dbReference>
<dbReference type="HOGENOM" id="CLU_000604_1_23_2"/>
<dbReference type="GeneID" id="9166149"/>
<keyword evidence="1" id="KW-0547">Nucleotide-binding</keyword>
<dbReference type="AlphaFoldDB" id="D5U2N6"/>
<evidence type="ECO:0000313" key="4">
    <source>
        <dbReference type="EMBL" id="ADG91386.1"/>
    </source>
</evidence>
<evidence type="ECO:0000313" key="5">
    <source>
        <dbReference type="Proteomes" id="UP000002376"/>
    </source>
</evidence>
<dbReference type="SUPFAM" id="SSF52540">
    <property type="entry name" value="P-loop containing nucleoside triphosphate hydrolases"/>
    <property type="match status" value="1"/>
</dbReference>
<dbReference type="RefSeq" id="WP_013129979.1">
    <property type="nucleotide sequence ID" value="NC_014160.1"/>
</dbReference>
<evidence type="ECO:0000259" key="3">
    <source>
        <dbReference type="PROSITE" id="PS50893"/>
    </source>
</evidence>
<feature type="domain" description="ABC transporter" evidence="3">
    <location>
        <begin position="5"/>
        <end position="255"/>
    </location>
</feature>
<dbReference type="Proteomes" id="UP000002376">
    <property type="component" value="Chromosome"/>
</dbReference>
<dbReference type="InterPro" id="IPR017871">
    <property type="entry name" value="ABC_transporter-like_CS"/>
</dbReference>
<proteinExistence type="predicted"/>
<dbReference type="OrthoDB" id="18209at2157"/>
<dbReference type="GO" id="GO:0016887">
    <property type="term" value="F:ATP hydrolysis activity"/>
    <property type="evidence" value="ECO:0007669"/>
    <property type="project" value="InterPro"/>
</dbReference>
<reference evidence="4 5" key="1">
    <citation type="journal article" date="2010" name="Stand. Genomic Sci.">
        <title>Complete genome sequence of Thermosphaera aggregans type strain (M11TL).</title>
        <authorList>
            <person name="Spring S."/>
            <person name="Rachel R."/>
            <person name="Lapidus A."/>
            <person name="Davenport K."/>
            <person name="Tice H."/>
            <person name="Copeland A."/>
            <person name="Cheng J.F."/>
            <person name="Lucas S."/>
            <person name="Chen F."/>
            <person name="Nolan M."/>
            <person name="Bruce D."/>
            <person name="Goodwin L."/>
            <person name="Pitluck S."/>
            <person name="Ivanova N."/>
            <person name="Mavromatis K."/>
            <person name="Ovchinnikova G."/>
            <person name="Pati A."/>
            <person name="Chen A."/>
            <person name="Palaniappan K."/>
            <person name="Land M."/>
            <person name="Hauser L."/>
            <person name="Chang Y.J."/>
            <person name="Jeffries C.C."/>
            <person name="Brettin T."/>
            <person name="Detter J.C."/>
            <person name="Tapia R."/>
            <person name="Han C."/>
            <person name="Heimerl T."/>
            <person name="Weikl F."/>
            <person name="Brambilla E."/>
            <person name="Goker M."/>
            <person name="Bristow J."/>
            <person name="Eisen J.A."/>
            <person name="Markowitz V."/>
            <person name="Hugenholtz P."/>
            <person name="Kyrpides N.C."/>
            <person name="Klenk H.P."/>
        </authorList>
    </citation>
    <scope>NUCLEOTIDE SEQUENCE [LARGE SCALE GENOMIC DNA]</scope>
    <source>
        <strain evidence="5">DSM 11486 / M11TL</strain>
    </source>
</reference>
<dbReference type="InterPro" id="IPR003593">
    <property type="entry name" value="AAA+_ATPase"/>
</dbReference>
<dbReference type="STRING" id="633148.Tagg_1117"/>
<dbReference type="Gene3D" id="3.40.50.300">
    <property type="entry name" value="P-loop containing nucleotide triphosphate hydrolases"/>
    <property type="match status" value="1"/>
</dbReference>
<keyword evidence="2" id="KW-0067">ATP-binding</keyword>
<organism evidence="4 5">
    <name type="scientific">Thermosphaera aggregans (strain DSM 11486 / M11TL)</name>
    <dbReference type="NCBI Taxonomy" id="633148"/>
    <lineage>
        <taxon>Archaea</taxon>
        <taxon>Thermoproteota</taxon>
        <taxon>Thermoprotei</taxon>
        <taxon>Desulfurococcales</taxon>
        <taxon>Desulfurococcaceae</taxon>
        <taxon>Thermosphaera</taxon>
    </lineage>
</organism>
<dbReference type="GO" id="GO:0005524">
    <property type="term" value="F:ATP binding"/>
    <property type="evidence" value="ECO:0007669"/>
    <property type="project" value="UniProtKB-KW"/>
</dbReference>
<sequence length="267" mass="30481">MDAILRVEKLSKVFESGFIRRSLVKAVDNVSFELSEGEIVSLVGQSGSGKTTLAKIILRLLEPSSGDVWFMDKNVWKDLKTLDDLKWYWKNVHAIFQNPYASFNPFYKVDRVLNQALKLIGKEPNSEEAKRVIEESLKFVGLGPDEVLGKYPHQLSGGQLQRILIARTWIIKPKLLIADEPVSMLDVSTRGKIIELFDIMRKKYGTTILFVSHDLGISYVISDRIFVMYQGKIIEEGSPDDILLNPTHEYTKELIASVPTLYRKWSF</sequence>
<dbReference type="PANTHER" id="PTHR43230:SF3">
    <property type="entry name" value="ABC-TYPE DIPEPTIDE_OLIGOPEPTIDE TRANSPORT SYSTEM, ATPASE COMPONENT"/>
    <property type="match status" value="1"/>
</dbReference>
<dbReference type="InterPro" id="IPR003439">
    <property type="entry name" value="ABC_transporter-like_ATP-bd"/>
</dbReference>